<evidence type="ECO:0000256" key="6">
    <source>
        <dbReference type="ARBA" id="ARBA00022989"/>
    </source>
</evidence>
<comment type="similarity">
    <text evidence="3">Belongs to the MAPEG family.</text>
</comment>
<proteinExistence type="inferred from homology"/>
<evidence type="ECO:0000256" key="2">
    <source>
        <dbReference type="ARBA" id="ARBA00004477"/>
    </source>
</evidence>
<feature type="transmembrane region" description="Helical" evidence="9">
    <location>
        <begin position="92"/>
        <end position="121"/>
    </location>
</feature>
<evidence type="ECO:0000256" key="1">
    <source>
        <dbReference type="ARBA" id="ARBA00004232"/>
    </source>
</evidence>
<feature type="transmembrane region" description="Helical" evidence="9">
    <location>
        <begin position="141"/>
        <end position="160"/>
    </location>
</feature>
<evidence type="ECO:0000256" key="5">
    <source>
        <dbReference type="ARBA" id="ARBA00022751"/>
    </source>
</evidence>
<keyword evidence="7 9" id="KW-0472">Membrane</keyword>
<reference evidence="10" key="3">
    <citation type="submission" date="2025-09" db="UniProtKB">
        <authorList>
            <consortium name="Ensembl"/>
        </authorList>
    </citation>
    <scope>IDENTIFICATION</scope>
</reference>
<dbReference type="InterPro" id="IPR023352">
    <property type="entry name" value="MAPEG-like_dom_sf"/>
</dbReference>
<dbReference type="GO" id="GO:0005789">
    <property type="term" value="C:endoplasmic reticulum membrane"/>
    <property type="evidence" value="ECO:0007669"/>
    <property type="project" value="UniProtKB-SubCell"/>
</dbReference>
<reference evidence="10" key="2">
    <citation type="submission" date="2025-08" db="UniProtKB">
        <authorList>
            <consortium name="Ensembl"/>
        </authorList>
    </citation>
    <scope>IDENTIFICATION</scope>
</reference>
<dbReference type="PANTHER" id="PTHR10250:SF4">
    <property type="entry name" value="LEUKOTRIENE C4 SYNTHASE"/>
    <property type="match status" value="1"/>
</dbReference>
<dbReference type="GO" id="GO:0019370">
    <property type="term" value="P:leukotriene biosynthetic process"/>
    <property type="evidence" value="ECO:0007669"/>
    <property type="project" value="UniProtKB-KW"/>
</dbReference>
<dbReference type="AlphaFoldDB" id="A0A8C4SD54"/>
<gene>
    <name evidence="10" type="primary">LTC4S</name>
    <name evidence="10" type="synonym">ltc4s</name>
</gene>
<dbReference type="Pfam" id="PF01124">
    <property type="entry name" value="MAPEG"/>
    <property type="match status" value="1"/>
</dbReference>
<evidence type="ECO:0000256" key="9">
    <source>
        <dbReference type="SAM" id="Phobius"/>
    </source>
</evidence>
<dbReference type="PROSITE" id="PS01297">
    <property type="entry name" value="FLAP_GST2_LTC4S"/>
    <property type="match status" value="1"/>
</dbReference>
<dbReference type="InterPro" id="IPR050997">
    <property type="entry name" value="MAPEG"/>
</dbReference>
<dbReference type="SUPFAM" id="SSF161084">
    <property type="entry name" value="MAPEG domain-like"/>
    <property type="match status" value="1"/>
</dbReference>
<comment type="subcellular location">
    <subcellularLocation>
        <location evidence="2">Endoplasmic reticulum membrane</location>
        <topology evidence="2">Multi-pass membrane protein</topology>
    </subcellularLocation>
    <subcellularLocation>
        <location evidence="1">Nucleus membrane</location>
        <topology evidence="1">Multi-pass membrane protein</topology>
    </subcellularLocation>
</comment>
<dbReference type="GO" id="GO:0004602">
    <property type="term" value="F:glutathione peroxidase activity"/>
    <property type="evidence" value="ECO:0007669"/>
    <property type="project" value="TreeGrafter"/>
</dbReference>
<dbReference type="Ensembl" id="ENSECRT00000015365.1">
    <property type="protein sequence ID" value="ENSECRP00000015098.1"/>
    <property type="gene ID" value="ENSECRG00000010071.1"/>
</dbReference>
<keyword evidence="4 9" id="KW-0812">Transmembrane</keyword>
<dbReference type="GO" id="GO:0004364">
    <property type="term" value="F:glutathione transferase activity"/>
    <property type="evidence" value="ECO:0007669"/>
    <property type="project" value="TreeGrafter"/>
</dbReference>
<evidence type="ECO:0000313" key="10">
    <source>
        <dbReference type="Ensembl" id="ENSECRP00000015098.1"/>
    </source>
</evidence>
<reference evidence="10" key="1">
    <citation type="submission" date="2021-06" db="EMBL/GenBank/DDBJ databases">
        <authorList>
            <consortium name="Wellcome Sanger Institute Data Sharing"/>
        </authorList>
    </citation>
    <scope>NUCLEOTIDE SEQUENCE [LARGE SCALE GENOMIC DNA]</scope>
</reference>
<evidence type="ECO:0000313" key="11">
    <source>
        <dbReference type="Proteomes" id="UP000694620"/>
    </source>
</evidence>
<accession>A0A8C4SD54</accession>
<dbReference type="GO" id="GO:0004464">
    <property type="term" value="F:leukotriene-C4 synthase activity"/>
    <property type="evidence" value="ECO:0007669"/>
    <property type="project" value="TreeGrafter"/>
</dbReference>
<dbReference type="InterPro" id="IPR001129">
    <property type="entry name" value="Membr-assoc_MAPEG"/>
</dbReference>
<dbReference type="PANTHER" id="PTHR10250">
    <property type="entry name" value="MICROSOMAL GLUTATHIONE S-TRANSFERASE"/>
    <property type="match status" value="1"/>
</dbReference>
<dbReference type="GO" id="GO:0031965">
    <property type="term" value="C:nuclear membrane"/>
    <property type="evidence" value="ECO:0007669"/>
    <property type="project" value="UniProtKB-SubCell"/>
</dbReference>
<name>A0A8C4SD54_ERPCA</name>
<dbReference type="Gene3D" id="1.20.120.550">
    <property type="entry name" value="Membrane associated eicosanoid/glutathione metabolism-like domain"/>
    <property type="match status" value="1"/>
</dbReference>
<dbReference type="InterPro" id="IPR018295">
    <property type="entry name" value="FLAP/GST2/LTC4S_CS"/>
</dbReference>
<evidence type="ECO:0000256" key="8">
    <source>
        <dbReference type="ARBA" id="ARBA00023242"/>
    </source>
</evidence>
<dbReference type="GeneTree" id="ENSGT00940000160738"/>
<keyword evidence="8" id="KW-0539">Nucleus</keyword>
<dbReference type="FunFam" id="1.20.120.550:FF:000003">
    <property type="entry name" value="Leukotriene C4 synthase"/>
    <property type="match status" value="1"/>
</dbReference>
<keyword evidence="5" id="KW-0434">Leukotriene biosynthesis</keyword>
<keyword evidence="6 9" id="KW-1133">Transmembrane helix</keyword>
<sequence>MGGVNFFFFTAPLQENLREKQRPSPEHRESPTMLPDQMVYVAAVTVLGVLEQAYFSWQVIYARRKYSVQPPATSGPPEFERVFRAQVNCAEYFPIFLALLWVMGLYFSEGVSAVCGLIYLYSRYKYFCGYSLSSQGRLAPLYFSARVLWSMIAFSALGILRHTSRLFFGLDIVYHVMGFLGL</sequence>
<evidence type="ECO:0000256" key="7">
    <source>
        <dbReference type="ARBA" id="ARBA00023136"/>
    </source>
</evidence>
<dbReference type="GO" id="GO:0008047">
    <property type="term" value="F:enzyme activator activity"/>
    <property type="evidence" value="ECO:0007669"/>
    <property type="project" value="InterPro"/>
</dbReference>
<evidence type="ECO:0000256" key="3">
    <source>
        <dbReference type="ARBA" id="ARBA00010459"/>
    </source>
</evidence>
<evidence type="ECO:0000256" key="4">
    <source>
        <dbReference type="ARBA" id="ARBA00022692"/>
    </source>
</evidence>
<keyword evidence="11" id="KW-1185">Reference proteome</keyword>
<protein>
    <submittedName>
        <fullName evidence="10">Leukotriene C4 synthase</fullName>
    </submittedName>
</protein>
<organism evidence="10 11">
    <name type="scientific">Erpetoichthys calabaricus</name>
    <name type="common">Rope fish</name>
    <name type="synonym">Calamoichthys calabaricus</name>
    <dbReference type="NCBI Taxonomy" id="27687"/>
    <lineage>
        <taxon>Eukaryota</taxon>
        <taxon>Metazoa</taxon>
        <taxon>Chordata</taxon>
        <taxon>Craniata</taxon>
        <taxon>Vertebrata</taxon>
        <taxon>Euteleostomi</taxon>
        <taxon>Actinopterygii</taxon>
        <taxon>Polypteriformes</taxon>
        <taxon>Polypteridae</taxon>
        <taxon>Erpetoichthys</taxon>
    </lineage>
</organism>
<dbReference type="Proteomes" id="UP000694620">
    <property type="component" value="Chromosome 11"/>
</dbReference>